<protein>
    <recommendedName>
        <fullName evidence="3">Helix-turn-helix domain containing protein</fullName>
    </recommendedName>
</protein>
<name>A0A073CKI5_PLAA1</name>
<sequence>MEKLHLRGLLCGFSPAEIAEQLGKNVKGVKTDLCVTLYRYVKSLVDKLDARIESWREVTEWLEEAGYKRQTPPEIPVDSLLTEKSVVNISNIHIDKNQLVIAFNLKIPTTSATSESKKYSEITENSIIAKNLVN</sequence>
<gene>
    <name evidence="1" type="ORF">A19Y_3457</name>
</gene>
<dbReference type="PATRIC" id="fig|388467.6.peg.3403"/>
<dbReference type="EMBL" id="CM002803">
    <property type="protein sequence ID" value="KEI68228.1"/>
    <property type="molecule type" value="Genomic_DNA"/>
</dbReference>
<dbReference type="STRING" id="388467.A19Y_3457"/>
<organism evidence="1 2">
    <name type="scientific">Planktothrix agardhii (strain NIVA-CYA 126/8)</name>
    <dbReference type="NCBI Taxonomy" id="388467"/>
    <lineage>
        <taxon>Bacteria</taxon>
        <taxon>Bacillati</taxon>
        <taxon>Cyanobacteriota</taxon>
        <taxon>Cyanophyceae</taxon>
        <taxon>Oscillatoriophycideae</taxon>
        <taxon>Oscillatoriales</taxon>
        <taxon>Microcoleaceae</taxon>
        <taxon>Planktothrix</taxon>
    </lineage>
</organism>
<accession>A0A073CKI5</accession>
<proteinExistence type="predicted"/>
<dbReference type="Proteomes" id="UP000027395">
    <property type="component" value="Chromosome"/>
</dbReference>
<dbReference type="HOGENOM" id="CLU_127155_0_0_3"/>
<keyword evidence="2" id="KW-1185">Reference proteome</keyword>
<evidence type="ECO:0000313" key="2">
    <source>
        <dbReference type="Proteomes" id="UP000027395"/>
    </source>
</evidence>
<dbReference type="eggNOG" id="COG1672">
    <property type="taxonomic scope" value="Bacteria"/>
</dbReference>
<dbReference type="AlphaFoldDB" id="A0A073CKI5"/>
<evidence type="ECO:0008006" key="3">
    <source>
        <dbReference type="Google" id="ProtNLM"/>
    </source>
</evidence>
<evidence type="ECO:0000313" key="1">
    <source>
        <dbReference type="EMBL" id="KEI68228.1"/>
    </source>
</evidence>
<reference evidence="1 2" key="1">
    <citation type="journal article" date="2014" name="Appl. Environ. Microbiol.">
        <title>Elucidation of insertion elements encoded on plasmids and in vitro construction of shuttle vectors from the toxic cyanobacterium Planktothrix.</title>
        <authorList>
            <person name="Christiansen G."/>
            <person name="Goesmann A."/>
            <person name="Kurmayer R."/>
        </authorList>
    </citation>
    <scope>NUCLEOTIDE SEQUENCE [LARGE SCALE GENOMIC DNA]</scope>
    <source>
        <strain evidence="1 2">NIVA-CYA 126/8</strain>
    </source>
</reference>